<dbReference type="Proteomes" id="UP000009138">
    <property type="component" value="Unassembled WGS sequence"/>
</dbReference>
<accession>I1CHQ9</accession>
<evidence type="ECO:0000313" key="2">
    <source>
        <dbReference type="Proteomes" id="UP000009138"/>
    </source>
</evidence>
<organism evidence="1 2">
    <name type="scientific">Rhizopus delemar (strain RA 99-880 / ATCC MYA-4621 / FGSC 9543 / NRRL 43880)</name>
    <name type="common">Mucormycosis agent</name>
    <name type="synonym">Rhizopus arrhizus var. delemar</name>
    <dbReference type="NCBI Taxonomy" id="246409"/>
    <lineage>
        <taxon>Eukaryota</taxon>
        <taxon>Fungi</taxon>
        <taxon>Fungi incertae sedis</taxon>
        <taxon>Mucoromycota</taxon>
        <taxon>Mucoromycotina</taxon>
        <taxon>Mucoromycetes</taxon>
        <taxon>Mucorales</taxon>
        <taxon>Mucorineae</taxon>
        <taxon>Rhizopodaceae</taxon>
        <taxon>Rhizopus</taxon>
    </lineage>
</organism>
<dbReference type="RefSeq" id="XP_067523385.1">
    <property type="nucleotide sequence ID" value="XM_067667284.1"/>
</dbReference>
<dbReference type="GeneID" id="93619665"/>
<dbReference type="EMBL" id="CH476742">
    <property type="protein sequence ID" value="EIE87989.1"/>
    <property type="molecule type" value="Genomic_DNA"/>
</dbReference>
<sequence>MTGRKRDKRGLCCSNTLKKRLLNIQLKGFFKNSADDTHKNFIVTLMIDFYKFQSTLSQNKDSSQVGGDIPVCSSAKNAEANIKNKRQQQ</sequence>
<gene>
    <name evidence="1" type="ORF">RO3G_12700</name>
</gene>
<evidence type="ECO:0000313" key="1">
    <source>
        <dbReference type="EMBL" id="EIE87989.1"/>
    </source>
</evidence>
<dbReference type="AlphaFoldDB" id="I1CHQ9"/>
<keyword evidence="2" id="KW-1185">Reference proteome</keyword>
<name>I1CHQ9_RHIO9</name>
<dbReference type="VEuPathDB" id="FungiDB:RO3G_12700"/>
<dbReference type="InParanoid" id="I1CHQ9"/>
<protein>
    <submittedName>
        <fullName evidence="1">Uncharacterized protein</fullName>
    </submittedName>
</protein>
<proteinExistence type="predicted"/>
<reference evidence="1 2" key="1">
    <citation type="journal article" date="2009" name="PLoS Genet.">
        <title>Genomic analysis of the basal lineage fungus Rhizopus oryzae reveals a whole-genome duplication.</title>
        <authorList>
            <person name="Ma L.-J."/>
            <person name="Ibrahim A.S."/>
            <person name="Skory C."/>
            <person name="Grabherr M.G."/>
            <person name="Burger G."/>
            <person name="Butler M."/>
            <person name="Elias M."/>
            <person name="Idnurm A."/>
            <person name="Lang B.F."/>
            <person name="Sone T."/>
            <person name="Abe A."/>
            <person name="Calvo S.E."/>
            <person name="Corrochano L.M."/>
            <person name="Engels R."/>
            <person name="Fu J."/>
            <person name="Hansberg W."/>
            <person name="Kim J.-M."/>
            <person name="Kodira C.D."/>
            <person name="Koehrsen M.J."/>
            <person name="Liu B."/>
            <person name="Miranda-Saavedra D."/>
            <person name="O'Leary S."/>
            <person name="Ortiz-Castellanos L."/>
            <person name="Poulter R."/>
            <person name="Rodriguez-Romero J."/>
            <person name="Ruiz-Herrera J."/>
            <person name="Shen Y.-Q."/>
            <person name="Zeng Q."/>
            <person name="Galagan J."/>
            <person name="Birren B.W."/>
            <person name="Cuomo C.A."/>
            <person name="Wickes B.L."/>
        </authorList>
    </citation>
    <scope>NUCLEOTIDE SEQUENCE [LARGE SCALE GENOMIC DNA]</scope>
    <source>
        <strain evidence="2">RA 99-880 / ATCC MYA-4621 / FGSC 9543 / NRRL 43880</strain>
    </source>
</reference>